<reference evidence="2" key="1">
    <citation type="submission" date="2023-11" db="EMBL/GenBank/DDBJ databases">
        <title>Genome assemblies of two species of porcelain crab, Petrolisthes cinctipes and Petrolisthes manimaculis (Anomura: Porcellanidae).</title>
        <authorList>
            <person name="Angst P."/>
        </authorList>
    </citation>
    <scope>NUCLEOTIDE SEQUENCE</scope>
    <source>
        <strain evidence="2">PB745_02</strain>
        <tissue evidence="2">Gill</tissue>
    </source>
</reference>
<keyword evidence="1" id="KW-0472">Membrane</keyword>
<dbReference type="EMBL" id="JAWZYT010004020">
    <property type="protein sequence ID" value="KAK4295699.1"/>
    <property type="molecule type" value="Genomic_DNA"/>
</dbReference>
<proteinExistence type="predicted"/>
<keyword evidence="3" id="KW-1185">Reference proteome</keyword>
<gene>
    <name evidence="2" type="ORF">Pmani_031757</name>
</gene>
<dbReference type="Proteomes" id="UP001292094">
    <property type="component" value="Unassembled WGS sequence"/>
</dbReference>
<keyword evidence="1" id="KW-1133">Transmembrane helix</keyword>
<keyword evidence="1" id="KW-0812">Transmembrane</keyword>
<comment type="caution">
    <text evidence="2">The sequence shown here is derived from an EMBL/GenBank/DDBJ whole genome shotgun (WGS) entry which is preliminary data.</text>
</comment>
<feature type="transmembrane region" description="Helical" evidence="1">
    <location>
        <begin position="63"/>
        <end position="81"/>
    </location>
</feature>
<evidence type="ECO:0000313" key="2">
    <source>
        <dbReference type="EMBL" id="KAK4295699.1"/>
    </source>
</evidence>
<protein>
    <submittedName>
        <fullName evidence="2">Uncharacterized protein</fullName>
    </submittedName>
</protein>
<name>A0AAE1TUI0_9EUCA</name>
<organism evidence="2 3">
    <name type="scientific">Petrolisthes manimaculis</name>
    <dbReference type="NCBI Taxonomy" id="1843537"/>
    <lineage>
        <taxon>Eukaryota</taxon>
        <taxon>Metazoa</taxon>
        <taxon>Ecdysozoa</taxon>
        <taxon>Arthropoda</taxon>
        <taxon>Crustacea</taxon>
        <taxon>Multicrustacea</taxon>
        <taxon>Malacostraca</taxon>
        <taxon>Eumalacostraca</taxon>
        <taxon>Eucarida</taxon>
        <taxon>Decapoda</taxon>
        <taxon>Pleocyemata</taxon>
        <taxon>Anomura</taxon>
        <taxon>Galatheoidea</taxon>
        <taxon>Porcellanidae</taxon>
        <taxon>Petrolisthes</taxon>
    </lineage>
</organism>
<sequence length="85" mass="10022">MSWRRSCTTPSCEGHLDDPSFTDLPCSDVMLNRQGLKQRQNMREWTTMWYGGRRRSKSFDRMLKQQAYIIICIICCGFTLSRHSP</sequence>
<evidence type="ECO:0000256" key="1">
    <source>
        <dbReference type="SAM" id="Phobius"/>
    </source>
</evidence>
<evidence type="ECO:0000313" key="3">
    <source>
        <dbReference type="Proteomes" id="UP001292094"/>
    </source>
</evidence>
<dbReference type="AlphaFoldDB" id="A0AAE1TUI0"/>
<accession>A0AAE1TUI0</accession>